<organism evidence="1 2">
    <name type="scientific">Paramicrobacterium agarici</name>
    <dbReference type="NCBI Taxonomy" id="630514"/>
    <lineage>
        <taxon>Bacteria</taxon>
        <taxon>Bacillati</taxon>
        <taxon>Actinomycetota</taxon>
        <taxon>Actinomycetes</taxon>
        <taxon>Micrococcales</taxon>
        <taxon>Microbacteriaceae</taxon>
        <taxon>Paramicrobacterium</taxon>
    </lineage>
</organism>
<accession>A0A2A9DYG3</accession>
<dbReference type="AlphaFoldDB" id="A0A2A9DYG3"/>
<dbReference type="RefSeq" id="WP_098407547.1">
    <property type="nucleotide sequence ID" value="NZ_PDJE01000001.1"/>
</dbReference>
<sequence length="125" mass="13131">MASHLPRLVVAVKDQTGWPVTAWASDGEGGGVFAGRLRIDAAALLADASPPEVRITPQLTVTAGDADELAALAAIIYCGGVEADSESTCVWYKILRCSDSTIHTIFEAAALAEDIEEDSDVQITE</sequence>
<evidence type="ECO:0000313" key="2">
    <source>
        <dbReference type="Proteomes" id="UP000221369"/>
    </source>
</evidence>
<dbReference type="Proteomes" id="UP000221369">
    <property type="component" value="Unassembled WGS sequence"/>
</dbReference>
<keyword evidence="2" id="KW-1185">Reference proteome</keyword>
<gene>
    <name evidence="1" type="ORF">ATJ78_2130</name>
</gene>
<comment type="caution">
    <text evidence="1">The sequence shown here is derived from an EMBL/GenBank/DDBJ whole genome shotgun (WGS) entry which is preliminary data.</text>
</comment>
<protein>
    <submittedName>
        <fullName evidence="1">Uncharacterized protein</fullName>
    </submittedName>
</protein>
<proteinExistence type="predicted"/>
<dbReference type="EMBL" id="PDJE01000001">
    <property type="protein sequence ID" value="PFG31175.1"/>
    <property type="molecule type" value="Genomic_DNA"/>
</dbReference>
<name>A0A2A9DYG3_9MICO</name>
<reference evidence="1 2" key="1">
    <citation type="submission" date="2017-10" db="EMBL/GenBank/DDBJ databases">
        <title>Sequencing the genomes of 1000 actinobacteria strains.</title>
        <authorList>
            <person name="Klenk H.-P."/>
        </authorList>
    </citation>
    <scope>NUCLEOTIDE SEQUENCE [LARGE SCALE GENOMIC DNA]</scope>
    <source>
        <strain evidence="1 2">DSM 21798</strain>
    </source>
</reference>
<evidence type="ECO:0000313" key="1">
    <source>
        <dbReference type="EMBL" id="PFG31175.1"/>
    </source>
</evidence>